<gene>
    <name evidence="2" type="ORF">LAV01_02710</name>
</gene>
<dbReference type="GO" id="GO:0003676">
    <property type="term" value="F:nucleic acid binding"/>
    <property type="evidence" value="ECO:0007669"/>
    <property type="project" value="InterPro"/>
</dbReference>
<organism evidence="2 3">
    <name type="scientific">Ligilactobacillus aviarius</name>
    <dbReference type="NCBI Taxonomy" id="1606"/>
    <lineage>
        <taxon>Bacteria</taxon>
        <taxon>Bacillati</taxon>
        <taxon>Bacillota</taxon>
        <taxon>Bacilli</taxon>
        <taxon>Lactobacillales</taxon>
        <taxon>Lactobacillaceae</taxon>
        <taxon>Ligilactobacillus</taxon>
    </lineage>
</organism>
<dbReference type="PANTHER" id="PTHR46889">
    <property type="entry name" value="TRANSPOSASE INSF FOR INSERTION SEQUENCE IS3B-RELATED"/>
    <property type="match status" value="1"/>
</dbReference>
<dbReference type="InterPro" id="IPR001584">
    <property type="entry name" value="Integrase_cat-core"/>
</dbReference>
<dbReference type="GO" id="GO:0015074">
    <property type="term" value="P:DNA integration"/>
    <property type="evidence" value="ECO:0007669"/>
    <property type="project" value="InterPro"/>
</dbReference>
<dbReference type="InterPro" id="IPR036397">
    <property type="entry name" value="RNaseH_sf"/>
</dbReference>
<dbReference type="Pfam" id="PF13333">
    <property type="entry name" value="rve_2"/>
    <property type="match status" value="1"/>
</dbReference>
<dbReference type="PANTHER" id="PTHR46889:SF5">
    <property type="entry name" value="INTEGRASE PROTEIN"/>
    <property type="match status" value="1"/>
</dbReference>
<name>A0A510WQE5_9LACO</name>
<evidence type="ECO:0000259" key="1">
    <source>
        <dbReference type="PROSITE" id="PS50994"/>
    </source>
</evidence>
<dbReference type="InterPro" id="IPR050900">
    <property type="entry name" value="Transposase_IS3/IS150/IS904"/>
</dbReference>
<dbReference type="AlphaFoldDB" id="A0A510WQE5"/>
<comment type="caution">
    <text evidence="2">The sequence shown here is derived from an EMBL/GenBank/DDBJ whole genome shotgun (WGS) entry which is preliminary data.</text>
</comment>
<feature type="domain" description="Integrase catalytic" evidence="1">
    <location>
        <begin position="132"/>
        <end position="296"/>
    </location>
</feature>
<keyword evidence="3" id="KW-1185">Reference proteome</keyword>
<sequence>MDQIRDDQASLPKKQRYKIGDLLKTIMLPKATYHDERKRIANPHDKYTKTKKMILQIAQRFKARGRWTAGYRRIQAELDKMELHLSGDTICKLMSELNVQVSFYNRHRNGKYSSYHGTVGKIAANKLSQKFNAHQPYQVIHTDVTQVRLANHQWAYISVMIDEASQEILAFQLSTSPNKELIMRTLEELIDNLPDGAQPTIHSDQGWHYQLAYYTQKLADYHFVQSMSRKGNCLDNAPVESFFHLYKTELLAGFPPCKDITELGKLSRNYVQYFNNVRTTLKTKGMTPVEYRNHALVA</sequence>
<dbReference type="RefSeq" id="WP_081037088.1">
    <property type="nucleotide sequence ID" value="NZ_BAAACL010000015.1"/>
</dbReference>
<dbReference type="PROSITE" id="PS50994">
    <property type="entry name" value="INTEGRASE"/>
    <property type="match status" value="1"/>
</dbReference>
<protein>
    <submittedName>
        <fullName evidence="2">Transposase</fullName>
    </submittedName>
</protein>
<dbReference type="InterPro" id="IPR012337">
    <property type="entry name" value="RNaseH-like_sf"/>
</dbReference>
<proteinExistence type="predicted"/>
<accession>A0A510WQE5</accession>
<evidence type="ECO:0000313" key="2">
    <source>
        <dbReference type="EMBL" id="GEK41439.1"/>
    </source>
</evidence>
<dbReference type="InterPro" id="IPR048020">
    <property type="entry name" value="Transpos_IS3"/>
</dbReference>
<dbReference type="EMBL" id="BJUI01000001">
    <property type="protein sequence ID" value="GEK41439.1"/>
    <property type="molecule type" value="Genomic_DNA"/>
</dbReference>
<dbReference type="NCBIfam" id="NF033516">
    <property type="entry name" value="transpos_IS3"/>
    <property type="match status" value="1"/>
</dbReference>
<dbReference type="GeneID" id="29933383"/>
<reference evidence="2 3" key="1">
    <citation type="submission" date="2019-07" db="EMBL/GenBank/DDBJ databases">
        <title>Whole genome shotgun sequence of Lactobacillus aviarius subsp. aviarius NBRC 102162.</title>
        <authorList>
            <person name="Hosoyama A."/>
            <person name="Uohara A."/>
            <person name="Ohji S."/>
            <person name="Ichikawa N."/>
        </authorList>
    </citation>
    <scope>NUCLEOTIDE SEQUENCE [LARGE SCALE GENOMIC DNA]</scope>
    <source>
        <strain evidence="2 3">NBRC 102162</strain>
    </source>
</reference>
<dbReference type="Pfam" id="PF00665">
    <property type="entry name" value="rve"/>
    <property type="match status" value="1"/>
</dbReference>
<evidence type="ECO:0000313" key="3">
    <source>
        <dbReference type="Proteomes" id="UP000321722"/>
    </source>
</evidence>
<dbReference type="Gene3D" id="3.30.420.10">
    <property type="entry name" value="Ribonuclease H-like superfamily/Ribonuclease H"/>
    <property type="match status" value="1"/>
</dbReference>
<dbReference type="SUPFAM" id="SSF53098">
    <property type="entry name" value="Ribonuclease H-like"/>
    <property type="match status" value="1"/>
</dbReference>
<dbReference type="Proteomes" id="UP000321722">
    <property type="component" value="Unassembled WGS sequence"/>
</dbReference>